<organism evidence="3 4">
    <name type="scientific">Chiayiivirga flava</name>
    <dbReference type="NCBI Taxonomy" id="659595"/>
    <lineage>
        <taxon>Bacteria</taxon>
        <taxon>Pseudomonadati</taxon>
        <taxon>Pseudomonadota</taxon>
        <taxon>Gammaproteobacteria</taxon>
        <taxon>Lysobacterales</taxon>
        <taxon>Lysobacteraceae</taxon>
        <taxon>Chiayiivirga</taxon>
    </lineage>
</organism>
<evidence type="ECO:0000313" key="3">
    <source>
        <dbReference type="EMBL" id="MBB5208699.1"/>
    </source>
</evidence>
<feature type="compositionally biased region" description="Basic and acidic residues" evidence="1">
    <location>
        <begin position="210"/>
        <end position="238"/>
    </location>
</feature>
<keyword evidence="2" id="KW-1133">Transmembrane helix</keyword>
<keyword evidence="4" id="KW-1185">Reference proteome</keyword>
<accession>A0A7W8D685</accession>
<proteinExistence type="predicted"/>
<evidence type="ECO:0000313" key="4">
    <source>
        <dbReference type="Proteomes" id="UP000521199"/>
    </source>
</evidence>
<keyword evidence="2" id="KW-0812">Transmembrane</keyword>
<protein>
    <submittedName>
        <fullName evidence="3">General secretion pathway protein N</fullName>
    </submittedName>
</protein>
<feature type="compositionally biased region" description="Low complexity" evidence="1">
    <location>
        <begin position="193"/>
        <end position="209"/>
    </location>
</feature>
<gene>
    <name evidence="3" type="ORF">HNQ52_002249</name>
</gene>
<keyword evidence="2" id="KW-0472">Membrane</keyword>
<reference evidence="3 4" key="1">
    <citation type="submission" date="2020-08" db="EMBL/GenBank/DDBJ databases">
        <title>Genomic Encyclopedia of Type Strains, Phase IV (KMG-IV): sequencing the most valuable type-strain genomes for metagenomic binning, comparative biology and taxonomic classification.</title>
        <authorList>
            <person name="Goeker M."/>
        </authorList>
    </citation>
    <scope>NUCLEOTIDE SEQUENCE [LARGE SCALE GENOMIC DNA]</scope>
    <source>
        <strain evidence="3 4">DSM 24163</strain>
    </source>
</reference>
<comment type="caution">
    <text evidence="3">The sequence shown here is derived from an EMBL/GenBank/DDBJ whole genome shotgun (WGS) entry which is preliminary data.</text>
</comment>
<dbReference type="RefSeq" id="WP_183961257.1">
    <property type="nucleotide sequence ID" value="NZ_JACHHP010000004.1"/>
</dbReference>
<feature type="region of interest" description="Disordered" evidence="1">
    <location>
        <begin position="165"/>
        <end position="238"/>
    </location>
</feature>
<dbReference type="Proteomes" id="UP000521199">
    <property type="component" value="Unassembled WGS sequence"/>
</dbReference>
<evidence type="ECO:0000256" key="2">
    <source>
        <dbReference type="SAM" id="Phobius"/>
    </source>
</evidence>
<dbReference type="AlphaFoldDB" id="A0A7W8D685"/>
<feature type="transmembrane region" description="Helical" evidence="2">
    <location>
        <begin position="12"/>
        <end position="32"/>
    </location>
</feature>
<name>A0A7W8D685_9GAMM</name>
<sequence>MTLTPNQRLPTYLLAAFAGWCLMVAIAAFAGLGSRYGLHPDDASRVPPLPQVDLSRARSPLEPIDAYAVIGERPLFNADRRPLPPPASDAPVEDAAPPPAPLDVVLTSVVMSGEFKVAIVLDNKGQRTQSVRVGSSLEGDQAGWKLVELAPRKAVFEGPTGRSELDLRVFDGTGGQPPTALATPPGQPKPEDASAQPAAAPEGEAQTPESRAELIRKRIEERRRQMREEAERANKEQE</sequence>
<evidence type="ECO:0000256" key="1">
    <source>
        <dbReference type="SAM" id="MobiDB-lite"/>
    </source>
</evidence>
<dbReference type="EMBL" id="JACHHP010000004">
    <property type="protein sequence ID" value="MBB5208699.1"/>
    <property type="molecule type" value="Genomic_DNA"/>
</dbReference>